<name>A0A9D4ESW8_DREPO</name>
<comment type="caution">
    <text evidence="1">The sequence shown here is derived from an EMBL/GenBank/DDBJ whole genome shotgun (WGS) entry which is preliminary data.</text>
</comment>
<evidence type="ECO:0000313" key="1">
    <source>
        <dbReference type="EMBL" id="KAH3785146.1"/>
    </source>
</evidence>
<keyword evidence="2" id="KW-1185">Reference proteome</keyword>
<evidence type="ECO:0000313" key="2">
    <source>
        <dbReference type="Proteomes" id="UP000828390"/>
    </source>
</evidence>
<proteinExistence type="predicted"/>
<reference evidence="1" key="1">
    <citation type="journal article" date="2019" name="bioRxiv">
        <title>The Genome of the Zebra Mussel, Dreissena polymorpha: A Resource for Invasive Species Research.</title>
        <authorList>
            <person name="McCartney M.A."/>
            <person name="Auch B."/>
            <person name="Kono T."/>
            <person name="Mallez S."/>
            <person name="Zhang Y."/>
            <person name="Obille A."/>
            <person name="Becker A."/>
            <person name="Abrahante J.E."/>
            <person name="Garbe J."/>
            <person name="Badalamenti J.P."/>
            <person name="Herman A."/>
            <person name="Mangelson H."/>
            <person name="Liachko I."/>
            <person name="Sullivan S."/>
            <person name="Sone E.D."/>
            <person name="Koren S."/>
            <person name="Silverstein K.A.T."/>
            <person name="Beckman K.B."/>
            <person name="Gohl D.M."/>
        </authorList>
    </citation>
    <scope>NUCLEOTIDE SEQUENCE</scope>
    <source>
        <strain evidence="1">Duluth1</strain>
        <tissue evidence="1">Whole animal</tissue>
    </source>
</reference>
<dbReference type="Proteomes" id="UP000828390">
    <property type="component" value="Unassembled WGS sequence"/>
</dbReference>
<accession>A0A9D4ESW8</accession>
<sequence>MAALVARNAQLDACSLPVVFSESLCFRVSLAGIRVHQSWVSGKLVVHYVFW</sequence>
<dbReference type="AlphaFoldDB" id="A0A9D4ESW8"/>
<gene>
    <name evidence="1" type="ORF">DPMN_163231</name>
</gene>
<reference evidence="1" key="2">
    <citation type="submission" date="2020-11" db="EMBL/GenBank/DDBJ databases">
        <authorList>
            <person name="McCartney M.A."/>
            <person name="Auch B."/>
            <person name="Kono T."/>
            <person name="Mallez S."/>
            <person name="Becker A."/>
            <person name="Gohl D.M."/>
            <person name="Silverstein K.A.T."/>
            <person name="Koren S."/>
            <person name="Bechman K.B."/>
            <person name="Herman A."/>
            <person name="Abrahante J.E."/>
            <person name="Garbe J."/>
        </authorList>
    </citation>
    <scope>NUCLEOTIDE SEQUENCE</scope>
    <source>
        <strain evidence="1">Duluth1</strain>
        <tissue evidence="1">Whole animal</tissue>
    </source>
</reference>
<protein>
    <submittedName>
        <fullName evidence="1">Uncharacterized protein</fullName>
    </submittedName>
</protein>
<organism evidence="1 2">
    <name type="scientific">Dreissena polymorpha</name>
    <name type="common">Zebra mussel</name>
    <name type="synonym">Mytilus polymorpha</name>
    <dbReference type="NCBI Taxonomy" id="45954"/>
    <lineage>
        <taxon>Eukaryota</taxon>
        <taxon>Metazoa</taxon>
        <taxon>Spiralia</taxon>
        <taxon>Lophotrochozoa</taxon>
        <taxon>Mollusca</taxon>
        <taxon>Bivalvia</taxon>
        <taxon>Autobranchia</taxon>
        <taxon>Heteroconchia</taxon>
        <taxon>Euheterodonta</taxon>
        <taxon>Imparidentia</taxon>
        <taxon>Neoheterodontei</taxon>
        <taxon>Myida</taxon>
        <taxon>Dreissenoidea</taxon>
        <taxon>Dreissenidae</taxon>
        <taxon>Dreissena</taxon>
    </lineage>
</organism>
<dbReference type="EMBL" id="JAIWYP010000008">
    <property type="protein sequence ID" value="KAH3785146.1"/>
    <property type="molecule type" value="Genomic_DNA"/>
</dbReference>